<organism evidence="7">
    <name type="scientific">Suid herpesvirus 1</name>
    <name type="common">SuHV-1</name>
    <name type="synonym">Pseudorabies virus</name>
    <dbReference type="NCBI Taxonomy" id="10345"/>
    <lineage>
        <taxon>Viruses</taxon>
        <taxon>Duplodnaviria</taxon>
        <taxon>Heunggongvirae</taxon>
        <taxon>Peploviricota</taxon>
        <taxon>Herviviricetes</taxon>
        <taxon>Herpesvirales</taxon>
        <taxon>Orthoherpesviridae</taxon>
        <taxon>Alphaherpesvirinae</taxon>
        <taxon>Varicellovirus</taxon>
        <taxon>Varicellovirus suidalpha1</taxon>
    </lineage>
</organism>
<keyword evidence="1" id="KW-1048">Host nucleus</keyword>
<keyword evidence="6" id="KW-0472">Membrane</keyword>
<reference evidence="7" key="1">
    <citation type="submission" date="2017-09" db="EMBL/GenBank/DDBJ databases">
        <authorList>
            <person name="Ehlers B."/>
            <person name="Leendertz F.H."/>
        </authorList>
    </citation>
    <scope>NUCLEOTIDE SEQUENCE</scope>
    <source>
        <strain evidence="7">PRV-MdBio</strain>
    </source>
</reference>
<dbReference type="Proteomes" id="UP000274352">
    <property type="component" value="Segment 1"/>
</dbReference>
<keyword evidence="2" id="KW-0920">Virion tegument</keyword>
<sequence length="328" mass="34812">MEVAAALTEDFAAWRLLRSDSRVKVYAALAVVGARLAAVAPGAATVAARVYLTRPRALRLAQGRFHVVVLLNDAAYALVAAVTTTTLRGSGGELVRLTLGDASLEALPADLPVAEPVPAAPAGRLDLDAAEPVAAAPAGRRDCVVLAPGAWWARGRVYFLQMDPRLLALCPAGWRARHLGAVLAGLLSPRDDDGGSCCRECRVEHVDALNATPHPDGAAAPCLCAAPCLWRQADKRELRASDSGIFRVLFLDAVRFVRMLPRRKIVDVASELIGGLDARGRHVVVNDAGWRLVALDPDASRALVCGCPLLRALCDPPARAIPELINDY</sequence>
<keyword evidence="4" id="KW-0426">Late protein</keyword>
<feature type="transmembrane region" description="Helical" evidence="6">
    <location>
        <begin position="25"/>
        <end position="52"/>
    </location>
</feature>
<evidence type="ECO:0000256" key="2">
    <source>
        <dbReference type="ARBA" id="ARBA00022580"/>
    </source>
</evidence>
<evidence type="ECO:0000256" key="3">
    <source>
        <dbReference type="ARBA" id="ARBA00022844"/>
    </source>
</evidence>
<keyword evidence="5" id="KW-1035">Host cytoplasm</keyword>
<protein>
    <submittedName>
        <fullName evidence="7">UL16</fullName>
    </submittedName>
</protein>
<evidence type="ECO:0000256" key="4">
    <source>
        <dbReference type="ARBA" id="ARBA00022921"/>
    </source>
</evidence>
<keyword evidence="3" id="KW-0946">Virion</keyword>
<name>A0A2C9C386_SUHV</name>
<evidence type="ECO:0000256" key="6">
    <source>
        <dbReference type="SAM" id="Phobius"/>
    </source>
</evidence>
<keyword evidence="6" id="KW-1133">Transmembrane helix</keyword>
<dbReference type="EMBL" id="LT934125">
    <property type="protein sequence ID" value="SOF05956.1"/>
    <property type="molecule type" value="Genomic_DNA"/>
</dbReference>
<proteinExistence type="predicted"/>
<accession>A0A2C9C386</accession>
<dbReference type="GO" id="GO:0044423">
    <property type="term" value="C:virion component"/>
    <property type="evidence" value="ECO:0007669"/>
    <property type="project" value="UniProtKB-KW"/>
</dbReference>
<gene>
    <name evidence="7" type="primary">UL16</name>
</gene>
<dbReference type="InterPro" id="IPR004286">
    <property type="entry name" value="Herpes_UL16/UL94"/>
</dbReference>
<evidence type="ECO:0000313" key="7">
    <source>
        <dbReference type="EMBL" id="SOF05956.1"/>
    </source>
</evidence>
<evidence type="ECO:0000256" key="1">
    <source>
        <dbReference type="ARBA" id="ARBA00022562"/>
    </source>
</evidence>
<evidence type="ECO:0000256" key="5">
    <source>
        <dbReference type="ARBA" id="ARBA00023200"/>
    </source>
</evidence>
<dbReference type="Pfam" id="PF03044">
    <property type="entry name" value="Herpes_UL16"/>
    <property type="match status" value="1"/>
</dbReference>
<keyword evidence="6" id="KW-0812">Transmembrane</keyword>